<dbReference type="EMBL" id="JAOZFE010000012">
    <property type="protein sequence ID" value="MCW0953845.1"/>
    <property type="molecule type" value="Genomic_DNA"/>
</dbReference>
<dbReference type="EC" id="1.3.98.1" evidence="7"/>
<feature type="domain" description="Dihydroorotate dehydrogenase catalytic" evidence="13">
    <location>
        <begin position="4"/>
        <end position="292"/>
    </location>
</feature>
<evidence type="ECO:0000256" key="12">
    <source>
        <dbReference type="ARBA" id="ARBA00023002"/>
    </source>
</evidence>
<reference evidence="14 15" key="1">
    <citation type="submission" date="2022-10" db="EMBL/GenBank/DDBJ databases">
        <title>Weissella fermenti sp. nov., isolated from fermented cabbage.</title>
        <authorList>
            <person name="Lee J.K."/>
            <person name="Baek J.H."/>
            <person name="Choi D.G."/>
            <person name="Kim J.M."/>
            <person name="Jeon C.O."/>
        </authorList>
    </citation>
    <scope>NUCLEOTIDE SEQUENCE [LARGE SCALE GENOMIC DNA]</scope>
    <source>
        <strain evidence="14 15">KACC 18534</strain>
    </source>
</reference>
<evidence type="ECO:0000313" key="14">
    <source>
        <dbReference type="EMBL" id="MCW0953845.1"/>
    </source>
</evidence>
<dbReference type="SUPFAM" id="SSF51395">
    <property type="entry name" value="FMN-linked oxidoreductases"/>
    <property type="match status" value="1"/>
</dbReference>
<dbReference type="InterPro" id="IPR005720">
    <property type="entry name" value="Dihydroorotate_DH_cat"/>
</dbReference>
<comment type="cofactor">
    <cofactor evidence="2">
        <name>FMN</name>
        <dbReference type="ChEBI" id="CHEBI:58210"/>
    </cofactor>
</comment>
<dbReference type="InterPro" id="IPR013785">
    <property type="entry name" value="Aldolase_TIM"/>
</dbReference>
<comment type="subunit">
    <text evidence="6">Homodimer.</text>
</comment>
<dbReference type="NCBIfam" id="NF002702">
    <property type="entry name" value="PRK02506.1"/>
    <property type="match status" value="1"/>
</dbReference>
<evidence type="ECO:0000313" key="15">
    <source>
        <dbReference type="Proteomes" id="UP001526225"/>
    </source>
</evidence>
<keyword evidence="11" id="KW-0665">Pyrimidine biosynthesis</keyword>
<dbReference type="InterPro" id="IPR033886">
    <property type="entry name" value="DHOD_1A"/>
</dbReference>
<keyword evidence="10" id="KW-0288">FMN</keyword>
<dbReference type="Proteomes" id="UP001526225">
    <property type="component" value="Unassembled WGS sequence"/>
</dbReference>
<dbReference type="InterPro" id="IPR012135">
    <property type="entry name" value="Dihydroorotate_DH_1_2"/>
</dbReference>
<evidence type="ECO:0000259" key="13">
    <source>
        <dbReference type="Pfam" id="PF01180"/>
    </source>
</evidence>
<dbReference type="PROSITE" id="PS00912">
    <property type="entry name" value="DHODEHASE_2"/>
    <property type="match status" value="1"/>
</dbReference>
<comment type="catalytic activity">
    <reaction evidence="1">
        <text>(S)-dihydroorotate + fumarate = orotate + succinate</text>
        <dbReference type="Rhea" id="RHEA:30059"/>
        <dbReference type="ChEBI" id="CHEBI:29806"/>
        <dbReference type="ChEBI" id="CHEBI:30031"/>
        <dbReference type="ChEBI" id="CHEBI:30839"/>
        <dbReference type="ChEBI" id="CHEBI:30864"/>
        <dbReference type="EC" id="1.3.98.1"/>
    </reaction>
</comment>
<evidence type="ECO:0000256" key="2">
    <source>
        <dbReference type="ARBA" id="ARBA00001917"/>
    </source>
</evidence>
<dbReference type="PANTHER" id="PTHR48109:SF1">
    <property type="entry name" value="DIHYDROOROTATE DEHYDROGENASE (FUMARATE)"/>
    <property type="match status" value="1"/>
</dbReference>
<accession>A0ABT3E631</accession>
<evidence type="ECO:0000256" key="5">
    <source>
        <dbReference type="ARBA" id="ARBA00008008"/>
    </source>
</evidence>
<dbReference type="Gene3D" id="2.30.26.10">
    <property type="entry name" value="Dihydroorotate Dehydrogenase A, chain A, domain 2"/>
    <property type="match status" value="1"/>
</dbReference>
<evidence type="ECO:0000256" key="7">
    <source>
        <dbReference type="ARBA" id="ARBA00011911"/>
    </source>
</evidence>
<comment type="caution">
    <text evidence="14">The sequence shown here is derived from an EMBL/GenBank/DDBJ whole genome shotgun (WGS) entry which is preliminary data.</text>
</comment>
<dbReference type="InterPro" id="IPR001295">
    <property type="entry name" value="Dihydroorotate_DH_CS"/>
</dbReference>
<comment type="pathway">
    <text evidence="4">Pyrimidine metabolism; UMP biosynthesis via de novo pathway.</text>
</comment>
<dbReference type="InterPro" id="IPR050074">
    <property type="entry name" value="DHO_dehydrogenase"/>
</dbReference>
<dbReference type="PIRSF" id="PIRSF000164">
    <property type="entry name" value="DHO_oxidase"/>
    <property type="match status" value="1"/>
</dbReference>
<dbReference type="RefSeq" id="WP_213408582.1">
    <property type="nucleotide sequence ID" value="NZ_CP074441.1"/>
</dbReference>
<keyword evidence="9" id="KW-0285">Flavoprotein</keyword>
<dbReference type="GO" id="GO:1990663">
    <property type="term" value="F:dihydroorotate dehydrogenase (fumarate) activity"/>
    <property type="evidence" value="ECO:0007669"/>
    <property type="project" value="UniProtKB-EC"/>
</dbReference>
<evidence type="ECO:0000256" key="9">
    <source>
        <dbReference type="ARBA" id="ARBA00022630"/>
    </source>
</evidence>
<evidence type="ECO:0000256" key="8">
    <source>
        <dbReference type="ARBA" id="ARBA00022490"/>
    </source>
</evidence>
<keyword evidence="15" id="KW-1185">Reference proteome</keyword>
<gene>
    <name evidence="14" type="ORF">OIT44_07250</name>
</gene>
<dbReference type="InterPro" id="IPR023359">
    <property type="entry name" value="Dihydro_DH_chainA_dom2"/>
</dbReference>
<name>A0ABT3E631_9LACO</name>
<evidence type="ECO:0000256" key="6">
    <source>
        <dbReference type="ARBA" id="ARBA00011738"/>
    </source>
</evidence>
<organism evidence="14 15">
    <name type="scientific">Weissella ceti</name>
    <dbReference type="NCBI Taxonomy" id="759620"/>
    <lineage>
        <taxon>Bacteria</taxon>
        <taxon>Bacillati</taxon>
        <taxon>Bacillota</taxon>
        <taxon>Bacilli</taxon>
        <taxon>Lactobacillales</taxon>
        <taxon>Lactobacillaceae</taxon>
        <taxon>Weissella</taxon>
    </lineage>
</organism>
<dbReference type="Pfam" id="PF01180">
    <property type="entry name" value="DHO_dh"/>
    <property type="match status" value="1"/>
</dbReference>
<keyword evidence="8" id="KW-0963">Cytoplasm</keyword>
<protein>
    <recommendedName>
        <fullName evidence="7">dihydroorotate oxidase (fumarate)</fullName>
        <ecNumber evidence="7">1.3.98.1</ecNumber>
    </recommendedName>
</protein>
<comment type="subcellular location">
    <subcellularLocation>
        <location evidence="3">Cytoplasm</location>
    </subcellularLocation>
</comment>
<sequence length="319" mass="35039">MTTLTASIAGFDFDGILLNAAGINCQSIEELDQIRTAPGAASLVTKTATQHPRKGNEGIRYADMPYGSINSMGLPNYGLEYYIEYVEKYQHEKPIFLSTAGITHDEILYAMRRIQESDFDGLIELNFSCPNVPGKPQIGYDFATTEALLEQIFTFFTKRVGVKLPPYFDIAHFDQVAEILNKFPLAFVNSINSIGNGLTIDPETDTVTITPKGGFGGLGGAIAKPTALANVRAFRERLRPEIKVIGTGGVTNGRNVYDLILAGAEIVEIGTTLYQEGPAVFERLNAELIEEMQRRGYDDLSQFRGKLKTLQADPNAKNI</sequence>
<comment type="similarity">
    <text evidence="5">Belongs to the dihydroorotate dehydrogenase family. Type 1 subfamily.</text>
</comment>
<evidence type="ECO:0000256" key="3">
    <source>
        <dbReference type="ARBA" id="ARBA00004496"/>
    </source>
</evidence>
<dbReference type="CDD" id="cd04741">
    <property type="entry name" value="DHOD_1A_like"/>
    <property type="match status" value="1"/>
</dbReference>
<evidence type="ECO:0000256" key="1">
    <source>
        <dbReference type="ARBA" id="ARBA00001694"/>
    </source>
</evidence>
<proteinExistence type="inferred from homology"/>
<evidence type="ECO:0000256" key="4">
    <source>
        <dbReference type="ARBA" id="ARBA00004725"/>
    </source>
</evidence>
<keyword evidence="12 14" id="KW-0560">Oxidoreductase</keyword>
<evidence type="ECO:0000256" key="11">
    <source>
        <dbReference type="ARBA" id="ARBA00022975"/>
    </source>
</evidence>
<dbReference type="PANTHER" id="PTHR48109">
    <property type="entry name" value="DIHYDROOROTATE DEHYDROGENASE (QUINONE), MITOCHONDRIAL-RELATED"/>
    <property type="match status" value="1"/>
</dbReference>
<dbReference type="Gene3D" id="3.20.20.70">
    <property type="entry name" value="Aldolase class I"/>
    <property type="match status" value="1"/>
</dbReference>
<evidence type="ECO:0000256" key="10">
    <source>
        <dbReference type="ARBA" id="ARBA00022643"/>
    </source>
</evidence>